<keyword evidence="3" id="KW-1185">Reference proteome</keyword>
<evidence type="ECO:0000313" key="3">
    <source>
        <dbReference type="Proteomes" id="UP001183246"/>
    </source>
</evidence>
<dbReference type="Proteomes" id="UP001183246">
    <property type="component" value="Unassembled WGS sequence"/>
</dbReference>
<reference evidence="3" key="1">
    <citation type="submission" date="2023-07" db="EMBL/GenBank/DDBJ databases">
        <title>30 novel species of actinomycetes from the DSMZ collection.</title>
        <authorList>
            <person name="Nouioui I."/>
        </authorList>
    </citation>
    <scope>NUCLEOTIDE SEQUENCE [LARGE SCALE GENOMIC DNA]</scope>
    <source>
        <strain evidence="3">DSM 44938</strain>
    </source>
</reference>
<feature type="compositionally biased region" description="Basic and acidic residues" evidence="1">
    <location>
        <begin position="194"/>
        <end position="213"/>
    </location>
</feature>
<feature type="region of interest" description="Disordered" evidence="1">
    <location>
        <begin position="368"/>
        <end position="425"/>
    </location>
</feature>
<accession>A0ABU2MQP4</accession>
<gene>
    <name evidence="2" type="ORF">RM590_15210</name>
</gene>
<protein>
    <submittedName>
        <fullName evidence="2">Uncharacterized protein</fullName>
    </submittedName>
</protein>
<evidence type="ECO:0000256" key="1">
    <source>
        <dbReference type="SAM" id="MobiDB-lite"/>
    </source>
</evidence>
<dbReference type="EMBL" id="JAVREL010000007">
    <property type="protein sequence ID" value="MDT0343955.1"/>
    <property type="molecule type" value="Genomic_DNA"/>
</dbReference>
<organism evidence="2 3">
    <name type="scientific">Streptomyces litchfieldiae</name>
    <dbReference type="NCBI Taxonomy" id="3075543"/>
    <lineage>
        <taxon>Bacteria</taxon>
        <taxon>Bacillati</taxon>
        <taxon>Actinomycetota</taxon>
        <taxon>Actinomycetes</taxon>
        <taxon>Kitasatosporales</taxon>
        <taxon>Streptomycetaceae</taxon>
        <taxon>Streptomyces</taxon>
    </lineage>
</organism>
<dbReference type="RefSeq" id="WP_311705075.1">
    <property type="nucleotide sequence ID" value="NZ_JAVREL010000007.1"/>
</dbReference>
<comment type="caution">
    <text evidence="2">The sequence shown here is derived from an EMBL/GenBank/DDBJ whole genome shotgun (WGS) entry which is preliminary data.</text>
</comment>
<proteinExistence type="predicted"/>
<sequence length="425" mass="43452">MTTDDDFMAVIDRILSAQHVMIHAAAGAWYALAGAGTAERDRLAGAAADAEAEPGVGLIELADRIKGTASWAEGASAVAQQIAGQLQAAGEASARAAERALALLVEYEAAAVDMPADDAIDPTMVSAAIRKQEERDRLLAEARSVLDQLSSDVGRVTGGQAPPSPEGDRTGGGNNSLESVPRSADRNGTTDSTTRSDRNGSPDRPTRGDRDNMIEGTPPPNSTTPDGDYPSYLSVLGPENEEFGGWVQSPNTGYLVDPATGREFDPGSGRWIDPVTGLPFGESTEYATRLSGLGTGPGAMATGVGLAAIGAGGPGTIGGGGGLAGLYGGVVPPSVAHPGPAQQQVIREAHRNLNQRAAVASRFAMREAAQGGRPFAPPPAATGAVSRSNGDRSGESGRLGRPTDLTEDPEVWSARRSAAKGVLGE</sequence>
<name>A0ABU2MQP4_9ACTN</name>
<evidence type="ECO:0000313" key="2">
    <source>
        <dbReference type="EMBL" id="MDT0343955.1"/>
    </source>
</evidence>
<feature type="region of interest" description="Disordered" evidence="1">
    <location>
        <begin position="150"/>
        <end position="249"/>
    </location>
</feature>